<protein>
    <submittedName>
        <fullName evidence="1">Uncharacterized protein</fullName>
    </submittedName>
</protein>
<reference evidence="1 2" key="2">
    <citation type="journal article" date="2017" name="Genome Biol.">
        <title>New reference genome sequences of hot pepper reveal the massive evolution of plant disease-resistance genes by retroduplication.</title>
        <authorList>
            <person name="Kim S."/>
            <person name="Park J."/>
            <person name="Yeom S.I."/>
            <person name="Kim Y.M."/>
            <person name="Seo E."/>
            <person name="Kim K.T."/>
            <person name="Kim M.S."/>
            <person name="Lee J.M."/>
            <person name="Cheong K."/>
            <person name="Shin H.S."/>
            <person name="Kim S.B."/>
            <person name="Han K."/>
            <person name="Lee J."/>
            <person name="Park M."/>
            <person name="Lee H.A."/>
            <person name="Lee H.Y."/>
            <person name="Lee Y."/>
            <person name="Oh S."/>
            <person name="Lee J.H."/>
            <person name="Choi E."/>
            <person name="Choi E."/>
            <person name="Lee S.E."/>
            <person name="Jeon J."/>
            <person name="Kim H."/>
            <person name="Choi G."/>
            <person name="Song H."/>
            <person name="Lee J."/>
            <person name="Lee S.C."/>
            <person name="Kwon J.K."/>
            <person name="Lee H.Y."/>
            <person name="Koo N."/>
            <person name="Hong Y."/>
            <person name="Kim R.W."/>
            <person name="Kang W.H."/>
            <person name="Huh J.H."/>
            <person name="Kang B.C."/>
            <person name="Yang T.J."/>
            <person name="Lee Y.H."/>
            <person name="Bennetzen J.L."/>
            <person name="Choi D."/>
        </authorList>
    </citation>
    <scope>NUCLEOTIDE SEQUENCE [LARGE SCALE GENOMIC DNA]</scope>
    <source>
        <strain evidence="2">cv. CM334</strain>
    </source>
</reference>
<dbReference type="EMBL" id="AYRZ02000003">
    <property type="protein sequence ID" value="PHT87673.1"/>
    <property type="molecule type" value="Genomic_DNA"/>
</dbReference>
<dbReference type="GO" id="GO:0004497">
    <property type="term" value="F:monooxygenase activity"/>
    <property type="evidence" value="ECO:0007669"/>
    <property type="project" value="InterPro"/>
</dbReference>
<dbReference type="Gene3D" id="1.10.630.10">
    <property type="entry name" value="Cytochrome P450"/>
    <property type="match status" value="1"/>
</dbReference>
<evidence type="ECO:0000313" key="1">
    <source>
        <dbReference type="EMBL" id="PHT87673.1"/>
    </source>
</evidence>
<keyword evidence="2" id="KW-1185">Reference proteome</keyword>
<dbReference type="InterPro" id="IPR036396">
    <property type="entry name" value="Cyt_P450_sf"/>
</dbReference>
<evidence type="ECO:0000313" key="2">
    <source>
        <dbReference type="Proteomes" id="UP000222542"/>
    </source>
</evidence>
<dbReference type="Proteomes" id="UP000222542">
    <property type="component" value="Unassembled WGS sequence"/>
</dbReference>
<gene>
    <name evidence="1" type="ORF">T459_09779</name>
</gene>
<dbReference type="GO" id="GO:0005506">
    <property type="term" value="F:iron ion binding"/>
    <property type="evidence" value="ECO:0007669"/>
    <property type="project" value="InterPro"/>
</dbReference>
<name>A0A2G3A0B4_CAPAN</name>
<reference evidence="1 2" key="1">
    <citation type="journal article" date="2014" name="Nat. Genet.">
        <title>Genome sequence of the hot pepper provides insights into the evolution of pungency in Capsicum species.</title>
        <authorList>
            <person name="Kim S."/>
            <person name="Park M."/>
            <person name="Yeom S.I."/>
            <person name="Kim Y.M."/>
            <person name="Lee J.M."/>
            <person name="Lee H.A."/>
            <person name="Seo E."/>
            <person name="Choi J."/>
            <person name="Cheong K."/>
            <person name="Kim K.T."/>
            <person name="Jung K."/>
            <person name="Lee G.W."/>
            <person name="Oh S.K."/>
            <person name="Bae C."/>
            <person name="Kim S.B."/>
            <person name="Lee H.Y."/>
            <person name="Kim S.Y."/>
            <person name="Kim M.S."/>
            <person name="Kang B.C."/>
            <person name="Jo Y.D."/>
            <person name="Yang H.B."/>
            <person name="Jeong H.J."/>
            <person name="Kang W.H."/>
            <person name="Kwon J.K."/>
            <person name="Shin C."/>
            <person name="Lim J.Y."/>
            <person name="Park J.H."/>
            <person name="Huh J.H."/>
            <person name="Kim J.S."/>
            <person name="Kim B.D."/>
            <person name="Cohen O."/>
            <person name="Paran I."/>
            <person name="Suh M.C."/>
            <person name="Lee S.B."/>
            <person name="Kim Y.K."/>
            <person name="Shin Y."/>
            <person name="Noh S.J."/>
            <person name="Park J."/>
            <person name="Seo Y.S."/>
            <person name="Kwon S.Y."/>
            <person name="Kim H.A."/>
            <person name="Park J.M."/>
            <person name="Kim H.J."/>
            <person name="Choi S.B."/>
            <person name="Bosland P.W."/>
            <person name="Reeves G."/>
            <person name="Jo S.H."/>
            <person name="Lee B.W."/>
            <person name="Cho H.T."/>
            <person name="Choi H.S."/>
            <person name="Lee M.S."/>
            <person name="Yu Y."/>
            <person name="Do Choi Y."/>
            <person name="Park B.S."/>
            <person name="van Deynze A."/>
            <person name="Ashrafi H."/>
            <person name="Hill T."/>
            <person name="Kim W.T."/>
            <person name="Pai H.S."/>
            <person name="Ahn H.K."/>
            <person name="Yeam I."/>
            <person name="Giovannoni J.J."/>
            <person name="Rose J.K."/>
            <person name="Sorensen I."/>
            <person name="Lee S.J."/>
            <person name="Kim R.W."/>
            <person name="Choi I.Y."/>
            <person name="Choi B.S."/>
            <person name="Lim J.S."/>
            <person name="Lee Y.H."/>
            <person name="Choi D."/>
        </authorList>
    </citation>
    <scope>NUCLEOTIDE SEQUENCE [LARGE SCALE GENOMIC DNA]</scope>
    <source>
        <strain evidence="2">cv. CM334</strain>
    </source>
</reference>
<dbReference type="AlphaFoldDB" id="A0A2G3A0B4"/>
<proteinExistence type="predicted"/>
<dbReference type="STRING" id="4072.A0A2G3A0B4"/>
<accession>A0A2G3A0B4</accession>
<dbReference type="GO" id="GO:0016705">
    <property type="term" value="F:oxidoreductase activity, acting on paired donors, with incorporation or reduction of molecular oxygen"/>
    <property type="evidence" value="ECO:0007669"/>
    <property type="project" value="InterPro"/>
</dbReference>
<dbReference type="Gramene" id="PHT87673">
    <property type="protein sequence ID" value="PHT87673"/>
    <property type="gene ID" value="T459_09779"/>
</dbReference>
<organism evidence="1 2">
    <name type="scientific">Capsicum annuum</name>
    <name type="common">Capsicum pepper</name>
    <dbReference type="NCBI Taxonomy" id="4072"/>
    <lineage>
        <taxon>Eukaryota</taxon>
        <taxon>Viridiplantae</taxon>
        <taxon>Streptophyta</taxon>
        <taxon>Embryophyta</taxon>
        <taxon>Tracheophyta</taxon>
        <taxon>Spermatophyta</taxon>
        <taxon>Magnoliopsida</taxon>
        <taxon>eudicotyledons</taxon>
        <taxon>Gunneridae</taxon>
        <taxon>Pentapetalae</taxon>
        <taxon>asterids</taxon>
        <taxon>lamiids</taxon>
        <taxon>Solanales</taxon>
        <taxon>Solanaceae</taxon>
        <taxon>Solanoideae</taxon>
        <taxon>Capsiceae</taxon>
        <taxon>Capsicum</taxon>
    </lineage>
</organism>
<sequence length="138" mass="15351">MMVVEAIVEVATPVTMVVVVVAEECVDADNVLVVTLVVMDELCSRRQTVHRRGGEGRRFAEMPYLKSVVLEDPRWHLPSHFVLPHTVMEEVELNGYVIPRKPPSISCCGYGFRPKCMGGSLGVSAGEILSGRMRKRRV</sequence>
<dbReference type="GO" id="GO:0020037">
    <property type="term" value="F:heme binding"/>
    <property type="evidence" value="ECO:0007669"/>
    <property type="project" value="InterPro"/>
</dbReference>
<comment type="caution">
    <text evidence="1">The sequence shown here is derived from an EMBL/GenBank/DDBJ whole genome shotgun (WGS) entry which is preliminary data.</text>
</comment>
<dbReference type="SUPFAM" id="SSF48264">
    <property type="entry name" value="Cytochrome P450"/>
    <property type="match status" value="1"/>
</dbReference>
<dbReference type="InterPro" id="IPR001128">
    <property type="entry name" value="Cyt_P450"/>
</dbReference>
<dbReference type="Pfam" id="PF00067">
    <property type="entry name" value="p450"/>
    <property type="match status" value="1"/>
</dbReference>